<keyword evidence="3 6" id="KW-0812">Transmembrane</keyword>
<accession>A0ABV5JRA8</accession>
<evidence type="ECO:0000256" key="4">
    <source>
        <dbReference type="ARBA" id="ARBA00022989"/>
    </source>
</evidence>
<dbReference type="PANTHER" id="PTHR43701">
    <property type="entry name" value="MEMBRANE TRANSPORTER PROTEIN MJ0441-RELATED"/>
    <property type="match status" value="1"/>
</dbReference>
<feature type="transmembrane region" description="Helical" evidence="6">
    <location>
        <begin position="32"/>
        <end position="60"/>
    </location>
</feature>
<name>A0ABV5JRA8_9ACTN</name>
<feature type="transmembrane region" description="Helical" evidence="6">
    <location>
        <begin position="259"/>
        <end position="279"/>
    </location>
</feature>
<keyword evidence="4 6" id="KW-1133">Transmembrane helix</keyword>
<comment type="caution">
    <text evidence="7">The sequence shown here is derived from an EMBL/GenBank/DDBJ whole genome shotgun (WGS) entry which is preliminary data.</text>
</comment>
<evidence type="ECO:0000256" key="5">
    <source>
        <dbReference type="ARBA" id="ARBA00023136"/>
    </source>
</evidence>
<feature type="transmembrane region" description="Helical" evidence="6">
    <location>
        <begin position="72"/>
        <end position="92"/>
    </location>
</feature>
<dbReference type="EMBL" id="JBHMDY010000004">
    <property type="protein sequence ID" value="MFB9259445.1"/>
    <property type="molecule type" value="Genomic_DNA"/>
</dbReference>
<evidence type="ECO:0000256" key="2">
    <source>
        <dbReference type="ARBA" id="ARBA00009142"/>
    </source>
</evidence>
<dbReference type="RefSeq" id="WP_380023196.1">
    <property type="nucleotide sequence ID" value="NZ_JBHMDY010000004.1"/>
</dbReference>
<proteinExistence type="inferred from homology"/>
<protein>
    <recommendedName>
        <fullName evidence="6">Probable membrane transporter protein</fullName>
    </recommendedName>
</protein>
<evidence type="ECO:0000256" key="3">
    <source>
        <dbReference type="ARBA" id="ARBA00022692"/>
    </source>
</evidence>
<comment type="subcellular location">
    <subcellularLocation>
        <location evidence="6">Cell membrane</location>
        <topology evidence="6">Multi-pass membrane protein</topology>
    </subcellularLocation>
    <subcellularLocation>
        <location evidence="1">Membrane</location>
        <topology evidence="1">Multi-pass membrane protein</topology>
    </subcellularLocation>
</comment>
<reference evidence="7 8" key="1">
    <citation type="submission" date="2024-09" db="EMBL/GenBank/DDBJ databases">
        <authorList>
            <person name="Sun Q."/>
            <person name="Mori K."/>
        </authorList>
    </citation>
    <scope>NUCLEOTIDE SEQUENCE [LARGE SCALE GENOMIC DNA]</scope>
    <source>
        <strain evidence="7 8">CCM 7659</strain>
    </source>
</reference>
<comment type="similarity">
    <text evidence="2 6">Belongs to the 4-toluene sulfonate uptake permease (TSUP) (TC 2.A.102) family.</text>
</comment>
<feature type="transmembrane region" description="Helical" evidence="6">
    <location>
        <begin position="206"/>
        <end position="225"/>
    </location>
</feature>
<organism evidence="7 8">
    <name type="scientific">Dietzia aerolata</name>
    <dbReference type="NCBI Taxonomy" id="595984"/>
    <lineage>
        <taxon>Bacteria</taxon>
        <taxon>Bacillati</taxon>
        <taxon>Actinomycetota</taxon>
        <taxon>Actinomycetes</taxon>
        <taxon>Mycobacteriales</taxon>
        <taxon>Dietziaceae</taxon>
        <taxon>Dietzia</taxon>
    </lineage>
</organism>
<evidence type="ECO:0000313" key="7">
    <source>
        <dbReference type="EMBL" id="MFB9259445.1"/>
    </source>
</evidence>
<feature type="transmembrane region" description="Helical" evidence="6">
    <location>
        <begin position="98"/>
        <end position="119"/>
    </location>
</feature>
<dbReference type="PANTHER" id="PTHR43701:SF12">
    <property type="entry name" value="MEMBRANE TRANSPORTER PROTEIN YTNM-RELATED"/>
    <property type="match status" value="1"/>
</dbReference>
<dbReference type="InterPro" id="IPR051598">
    <property type="entry name" value="TSUP/Inactive_protease-like"/>
</dbReference>
<dbReference type="Proteomes" id="UP001589700">
    <property type="component" value="Unassembled WGS sequence"/>
</dbReference>
<evidence type="ECO:0000256" key="1">
    <source>
        <dbReference type="ARBA" id="ARBA00004141"/>
    </source>
</evidence>
<evidence type="ECO:0000256" key="6">
    <source>
        <dbReference type="RuleBase" id="RU363041"/>
    </source>
</evidence>
<evidence type="ECO:0000313" key="8">
    <source>
        <dbReference type="Proteomes" id="UP001589700"/>
    </source>
</evidence>
<keyword evidence="5 6" id="KW-0472">Membrane</keyword>
<sequence length="326" mass="32658">MRTLIVLGFVGAIAQLIDGSLGMAYGVTSTTLLVAAGIAPAAASASVHFAEIGTTLASGISHHKLGNVDWRIVRVLAVPGAIGAFAGATVLSSLPADAATPVVGAILLALGLYVLYRFLALGGRRPEFRGRVRTGFLVPLGLVGGTLDSLGGGGWGPVGTTSLLSSGRVEPRKVVGSIDTSEFVVAVGGSLGFLVGLGAAGINWGYAAALLIGGVLVAPLAAWLVKHLPARVLGTAAGGLIVVTNSRTLLLWADAPASAVAPILVALAAAWIAGIVWAVRAERRVRDSGAVERGAWDLDDAAATVDGTTTTAAGPAVDEETDPARA</sequence>
<dbReference type="InterPro" id="IPR002781">
    <property type="entry name" value="TM_pro_TauE-like"/>
</dbReference>
<dbReference type="Pfam" id="PF01925">
    <property type="entry name" value="TauE"/>
    <property type="match status" value="1"/>
</dbReference>
<keyword evidence="6" id="KW-1003">Cell membrane</keyword>
<keyword evidence="8" id="KW-1185">Reference proteome</keyword>
<feature type="transmembrane region" description="Helical" evidence="6">
    <location>
        <begin position="183"/>
        <end position="200"/>
    </location>
</feature>
<gene>
    <name evidence="7" type="ORF">ACFFVD_06475</name>
</gene>